<protein>
    <submittedName>
        <fullName evidence="2">PAS domain S-box-containing protein</fullName>
    </submittedName>
</protein>
<dbReference type="SUPFAM" id="SSF55785">
    <property type="entry name" value="PYP-like sensor domain (PAS domain)"/>
    <property type="match status" value="1"/>
</dbReference>
<organism evidence="2 3">
    <name type="scientific">Acidaminococcus fermentans</name>
    <dbReference type="NCBI Taxonomy" id="905"/>
    <lineage>
        <taxon>Bacteria</taxon>
        <taxon>Bacillati</taxon>
        <taxon>Bacillota</taxon>
        <taxon>Negativicutes</taxon>
        <taxon>Acidaminococcales</taxon>
        <taxon>Acidaminococcaceae</taxon>
        <taxon>Acidaminococcus</taxon>
    </lineage>
</organism>
<accession>A0A1H2UZA7</accession>
<dbReference type="PROSITE" id="PS50112">
    <property type="entry name" value="PAS"/>
    <property type="match status" value="1"/>
</dbReference>
<dbReference type="Gene3D" id="3.30.450.20">
    <property type="entry name" value="PAS domain"/>
    <property type="match status" value="1"/>
</dbReference>
<evidence type="ECO:0000313" key="2">
    <source>
        <dbReference type="EMBL" id="SDW60999.1"/>
    </source>
</evidence>
<comment type="caution">
    <text evidence="2">The sequence shown here is derived from an EMBL/GenBank/DDBJ whole genome shotgun (WGS) entry which is preliminary data.</text>
</comment>
<reference evidence="2 3" key="1">
    <citation type="submission" date="2016-10" db="EMBL/GenBank/DDBJ databases">
        <authorList>
            <person name="Varghese N."/>
            <person name="Submissions S."/>
        </authorList>
    </citation>
    <scope>NUCLEOTIDE SEQUENCE [LARGE SCALE GENOMIC DNA]</scope>
    <source>
        <strain evidence="2 3">WCC6</strain>
    </source>
</reference>
<evidence type="ECO:0000313" key="3">
    <source>
        <dbReference type="Proteomes" id="UP000182379"/>
    </source>
</evidence>
<dbReference type="RefSeq" id="WP_012938067.1">
    <property type="nucleotide sequence ID" value="NZ_JBQHVM010000034.1"/>
</dbReference>
<dbReference type="InterPro" id="IPR035965">
    <property type="entry name" value="PAS-like_dom_sf"/>
</dbReference>
<dbReference type="NCBIfam" id="TIGR00229">
    <property type="entry name" value="sensory_box"/>
    <property type="match status" value="1"/>
</dbReference>
<dbReference type="OMA" id="EEMAGCH"/>
<name>A0A1H2UZA7_ACIFE</name>
<feature type="domain" description="PAS" evidence="1">
    <location>
        <begin position="1"/>
        <end position="45"/>
    </location>
</feature>
<proteinExistence type="predicted"/>
<gene>
    <name evidence="2" type="ORF">SAMN05216495_10374</name>
</gene>
<dbReference type="InterPro" id="IPR000014">
    <property type="entry name" value="PAS"/>
</dbReference>
<dbReference type="AlphaFoldDB" id="A0A1H2UZA7"/>
<evidence type="ECO:0000259" key="1">
    <source>
        <dbReference type="PROSITE" id="PS50112"/>
    </source>
</evidence>
<dbReference type="CDD" id="cd00130">
    <property type="entry name" value="PAS"/>
    <property type="match status" value="1"/>
</dbReference>
<dbReference type="Proteomes" id="UP000182379">
    <property type="component" value="Unassembled WGS sequence"/>
</dbReference>
<dbReference type="EMBL" id="FNOP01000003">
    <property type="protein sequence ID" value="SDW60999.1"/>
    <property type="molecule type" value="Genomic_DNA"/>
</dbReference>
<dbReference type="Pfam" id="PF13426">
    <property type="entry name" value="PAS_9"/>
    <property type="match status" value="1"/>
</dbReference>
<sequence length="130" mass="14988">MTNLFHNIVEEAPFGIYVLDTERKIVYWSRGAERITGYSREEMAGCHCFDGGLDHIDQEGTHLCHDFCPMMATIFDGRSREQPVFLKNKAGRRIPVLVHTEPLFKGEKTLGAIEYFRLLPEAEYPVPEER</sequence>
<dbReference type="SMART" id="SM00091">
    <property type="entry name" value="PAS"/>
    <property type="match status" value="1"/>
</dbReference>